<dbReference type="AlphaFoldDB" id="A0A7X6N057"/>
<evidence type="ECO:0000313" key="1">
    <source>
        <dbReference type="EMBL" id="NKZ20576.1"/>
    </source>
</evidence>
<dbReference type="RefSeq" id="WP_168549330.1">
    <property type="nucleotide sequence ID" value="NZ_JAAXPR010000011.1"/>
</dbReference>
<gene>
    <name evidence="1" type="ORF">HF992_06935</name>
</gene>
<comment type="caution">
    <text evidence="1">The sequence shown here is derived from an EMBL/GenBank/DDBJ whole genome shotgun (WGS) entry which is preliminary data.</text>
</comment>
<organism evidence="1 2">
    <name type="scientific">Streptococcus ovuberis</name>
    <dbReference type="NCBI Taxonomy" id="1936207"/>
    <lineage>
        <taxon>Bacteria</taxon>
        <taxon>Bacillati</taxon>
        <taxon>Bacillota</taxon>
        <taxon>Bacilli</taxon>
        <taxon>Lactobacillales</taxon>
        <taxon>Streptococcaceae</taxon>
        <taxon>Streptococcus</taxon>
    </lineage>
</organism>
<protein>
    <submittedName>
        <fullName evidence="1">Uncharacterized protein</fullName>
    </submittedName>
</protein>
<evidence type="ECO:0000313" key="2">
    <source>
        <dbReference type="Proteomes" id="UP000522720"/>
    </source>
</evidence>
<name>A0A7X6N057_9STRE</name>
<accession>A0A7X6N057</accession>
<proteinExistence type="predicted"/>
<dbReference type="Proteomes" id="UP000522720">
    <property type="component" value="Unassembled WGS sequence"/>
</dbReference>
<sequence length="168" mass="19416">MELGLADAYEKAGWTDESGTSYARVPLSEEQKKNPLFDYGEEDVDDQLWFSFTTSSGSYEEDVVSIREGILAEVYDLYSLVNSVNRQAYQEDKPIVSLHAGYSYDVDMDLDKIDQHFTHTLTRIHELGTRTSRFDYVFNSSDLDEVLTLLMDLRDEGYFTVEVREAYR</sequence>
<keyword evidence="2" id="KW-1185">Reference proteome</keyword>
<dbReference type="EMBL" id="JAAXPR010000011">
    <property type="protein sequence ID" value="NKZ20576.1"/>
    <property type="molecule type" value="Genomic_DNA"/>
</dbReference>
<reference evidence="1 2" key="1">
    <citation type="submission" date="2020-04" db="EMBL/GenBank/DDBJ databases">
        <title>MicrobeNet Type strains.</title>
        <authorList>
            <person name="Nicholson A.C."/>
        </authorList>
    </citation>
    <scope>NUCLEOTIDE SEQUENCE [LARGE SCALE GENOMIC DNA]</scope>
    <source>
        <strain evidence="1 2">CCUG 69612</strain>
    </source>
</reference>